<dbReference type="SMR" id="A0A855U737"/>
<organism evidence="1 5">
    <name type="scientific">Enterococcus faecalis</name>
    <name type="common">Streptococcus faecalis</name>
    <dbReference type="NCBI Taxonomy" id="1351"/>
    <lineage>
        <taxon>Bacteria</taxon>
        <taxon>Bacillati</taxon>
        <taxon>Bacillota</taxon>
        <taxon>Bacilli</taxon>
        <taxon>Lactobacillales</taxon>
        <taxon>Enterococcaceae</taxon>
        <taxon>Enterococcus</taxon>
    </lineage>
</organism>
<reference evidence="1 5" key="1">
    <citation type="submission" date="2018-04" db="EMBL/GenBank/DDBJ databases">
        <authorList>
            <person name="Van Tyne D."/>
        </authorList>
    </citation>
    <scope>NUCLEOTIDE SEQUENCE [LARGE SCALE GENOMIC DNA]</scope>
    <source>
        <strain evidence="1 5">B2535</strain>
    </source>
</reference>
<evidence type="ECO:0000313" key="7">
    <source>
        <dbReference type="Proteomes" id="UP001221642"/>
    </source>
</evidence>
<evidence type="ECO:0000313" key="2">
    <source>
        <dbReference type="EMBL" id="STP66934.1"/>
    </source>
</evidence>
<dbReference type="Proteomes" id="UP000254396">
    <property type="component" value="Unassembled WGS sequence"/>
</dbReference>
<dbReference type="EMBL" id="CP119159">
    <property type="protein sequence ID" value="WEH21356.1"/>
    <property type="molecule type" value="Genomic_DNA"/>
</dbReference>
<dbReference type="RefSeq" id="WP_002400009.1">
    <property type="nucleotide sequence ID" value="NZ_AP031218.1"/>
</dbReference>
<dbReference type="EMBL" id="CP119528">
    <property type="protein sequence ID" value="WER44055.1"/>
    <property type="molecule type" value="Genomic_DNA"/>
</dbReference>
<name>A0A855U737_ENTFL</name>
<dbReference type="EMBL" id="UGIX01000001">
    <property type="protein sequence ID" value="STP66934.1"/>
    <property type="molecule type" value="Genomic_DNA"/>
</dbReference>
<dbReference type="Proteomes" id="UP000244140">
    <property type="component" value="Unassembled WGS sequence"/>
</dbReference>
<reference evidence="2 6" key="2">
    <citation type="submission" date="2018-06" db="EMBL/GenBank/DDBJ databases">
        <authorList>
            <consortium name="Pathogen Informatics"/>
            <person name="Doyle S."/>
        </authorList>
    </citation>
    <scope>NUCLEOTIDE SEQUENCE [LARGE SCALE GENOMIC DNA]</scope>
    <source>
        <strain evidence="2 6">NCTC13379</strain>
    </source>
</reference>
<evidence type="ECO:0000313" key="1">
    <source>
        <dbReference type="EMBL" id="PTN77583.1"/>
    </source>
</evidence>
<evidence type="ECO:0000313" key="3">
    <source>
        <dbReference type="EMBL" id="WEH21356.1"/>
    </source>
</evidence>
<proteinExistence type="predicted"/>
<dbReference type="Proteomes" id="UP001221642">
    <property type="component" value="Chromosome"/>
</dbReference>
<dbReference type="EMBL" id="PZZH01000001">
    <property type="protein sequence ID" value="PTN77583.1"/>
    <property type="molecule type" value="Genomic_DNA"/>
</dbReference>
<evidence type="ECO:0000313" key="6">
    <source>
        <dbReference type="Proteomes" id="UP000254396"/>
    </source>
</evidence>
<protein>
    <submittedName>
        <fullName evidence="1">Uncharacterized protein</fullName>
    </submittedName>
</protein>
<gene>
    <name evidence="1" type="ORF">DAI13_07435</name>
    <name evidence="2" type="ORF">NCTC13379_02353</name>
    <name evidence="4" type="ORF">P0083_07240</name>
    <name evidence="3" type="ORF">P0D81_09745</name>
</gene>
<dbReference type="AlphaFoldDB" id="A0A855U737"/>
<evidence type="ECO:0000313" key="8">
    <source>
        <dbReference type="Proteomes" id="UP001222182"/>
    </source>
</evidence>
<dbReference type="Proteomes" id="UP001222182">
    <property type="component" value="Chromosome"/>
</dbReference>
<evidence type="ECO:0000313" key="4">
    <source>
        <dbReference type="EMBL" id="WER44055.1"/>
    </source>
</evidence>
<reference evidence="3 7" key="3">
    <citation type="submission" date="2023-02" db="EMBL/GenBank/DDBJ databases">
        <title>Results of the 2020 Genomic Proficiency Test for the network of European Union Reference Laboratory for Antimicrobial Resistance assessing whole genome sequencing capacities.</title>
        <authorList>
            <person name="Hoffmann M."/>
            <person name="Luo Y."/>
            <person name="Sorensen L.H."/>
            <person name="Pedersen S.K."/>
            <person name="Hendriksen R.S."/>
        </authorList>
    </citation>
    <scope>NUCLEOTIDE SEQUENCE [LARGE SCALE GENOMIC DNA]</scope>
    <source>
        <strain evidence="3 7">GENOMIC22-006</strain>
    </source>
</reference>
<sequence>MQRMNFSSLIETFAVDFQLVLPSVEGAGKYIHGEWFPTNEEPKTVSGAIIPYDNRTIYQSGGTLTSSDRQLAYVGSIPLGSKIIDMGKEYKVESEEPYAEHYADVNLYRLKAVTNNAAN</sequence>
<evidence type="ECO:0000313" key="5">
    <source>
        <dbReference type="Proteomes" id="UP000244140"/>
    </source>
</evidence>
<reference evidence="4 8" key="4">
    <citation type="submission" date="2023-03" db="EMBL/GenBank/DDBJ databases">
        <title>Complete genome sequence of an Enterococcus faecalis urinary isolate.</title>
        <authorList>
            <person name="Brauer A.L."/>
            <person name="Armbruster C.E."/>
        </authorList>
    </citation>
    <scope>NUCLEOTIDE SEQUENCE [LARGE SCALE GENOMIC DNA]</scope>
    <source>
        <strain evidence="4 8">3143</strain>
    </source>
</reference>
<accession>A0A855U737</accession>